<dbReference type="Pfam" id="PF01156">
    <property type="entry name" value="IU_nuc_hydro"/>
    <property type="match status" value="1"/>
</dbReference>
<accession>A0ABY7YNP3</accession>
<sequence length="205" mass="22981">MKTEAAEAIVDLAKSGDSPLYVAAMGCVTNVAAALLMAPEIVKDMVVIWTSGYPSSAPHSNRPSLNLVQDVHASRLLFDCGVPHIYLPGYHVGAQLNISLPEMEQFVRGRGAMGDYLYHLYTNNPLHKMFALEDTARRTWVIWDIINIAWLINPEWVPTYLTSSPILTEDLHMQTDPNRHAMAEAHDVQRDDIFIDFYDKLATLS</sequence>
<keyword evidence="1" id="KW-1133">Transmembrane helix</keyword>
<dbReference type="InterPro" id="IPR001910">
    <property type="entry name" value="Inosine/uridine_hydrolase_dom"/>
</dbReference>
<name>A0ABY7YNP3_9HYPH</name>
<evidence type="ECO:0000256" key="1">
    <source>
        <dbReference type="SAM" id="Phobius"/>
    </source>
</evidence>
<dbReference type="GO" id="GO:0016787">
    <property type="term" value="F:hydrolase activity"/>
    <property type="evidence" value="ECO:0007669"/>
    <property type="project" value="UniProtKB-KW"/>
</dbReference>
<evidence type="ECO:0000259" key="2">
    <source>
        <dbReference type="Pfam" id="PF01156"/>
    </source>
</evidence>
<reference evidence="3 4" key="1">
    <citation type="submission" date="2023-02" db="EMBL/GenBank/DDBJ databases">
        <title>Devosia algicola sp. nov., isolated from the phycosphere of marine algae.</title>
        <authorList>
            <person name="Kim J.M."/>
            <person name="Lee J.K."/>
            <person name="Choi B.J."/>
            <person name="Bayburt H."/>
            <person name="Jeon C.O."/>
        </authorList>
    </citation>
    <scope>NUCLEOTIDE SEQUENCE [LARGE SCALE GENOMIC DNA]</scope>
    <source>
        <strain evidence="3 4">G20-9</strain>
    </source>
</reference>
<organism evidence="3 4">
    <name type="scientific">Devosia algicola</name>
    <dbReference type="NCBI Taxonomy" id="3026418"/>
    <lineage>
        <taxon>Bacteria</taxon>
        <taxon>Pseudomonadati</taxon>
        <taxon>Pseudomonadota</taxon>
        <taxon>Alphaproteobacteria</taxon>
        <taxon>Hyphomicrobiales</taxon>
        <taxon>Devosiaceae</taxon>
        <taxon>Devosia</taxon>
    </lineage>
</organism>
<evidence type="ECO:0000313" key="4">
    <source>
        <dbReference type="Proteomes" id="UP001220530"/>
    </source>
</evidence>
<dbReference type="SUPFAM" id="SSF53590">
    <property type="entry name" value="Nucleoside hydrolase"/>
    <property type="match status" value="1"/>
</dbReference>
<feature type="domain" description="Inosine/uridine-preferring nucleoside hydrolase" evidence="2">
    <location>
        <begin position="3"/>
        <end position="159"/>
    </location>
</feature>
<keyword evidence="3" id="KW-0378">Hydrolase</keyword>
<dbReference type="Gene3D" id="3.90.245.10">
    <property type="entry name" value="Ribonucleoside hydrolase-like"/>
    <property type="match status" value="1"/>
</dbReference>
<proteinExistence type="predicted"/>
<gene>
    <name evidence="3" type="ORF">PSQ19_01235</name>
</gene>
<evidence type="ECO:0000313" key="3">
    <source>
        <dbReference type="EMBL" id="WDR02881.1"/>
    </source>
</evidence>
<keyword evidence="1" id="KW-0472">Membrane</keyword>
<feature type="transmembrane region" description="Helical" evidence="1">
    <location>
        <begin position="20"/>
        <end position="38"/>
    </location>
</feature>
<keyword evidence="4" id="KW-1185">Reference proteome</keyword>
<keyword evidence="1" id="KW-0812">Transmembrane</keyword>
<dbReference type="Proteomes" id="UP001220530">
    <property type="component" value="Chromosome"/>
</dbReference>
<protein>
    <submittedName>
        <fullName evidence="3">Nucleoside hydrolase</fullName>
    </submittedName>
</protein>
<dbReference type="EMBL" id="CP118246">
    <property type="protein sequence ID" value="WDR02881.1"/>
    <property type="molecule type" value="Genomic_DNA"/>
</dbReference>
<dbReference type="InterPro" id="IPR036452">
    <property type="entry name" value="Ribo_hydro-like"/>
</dbReference>